<feature type="signal peptide" evidence="1">
    <location>
        <begin position="1"/>
        <end position="28"/>
    </location>
</feature>
<dbReference type="OrthoDB" id="1551288at2"/>
<evidence type="ECO:0000256" key="1">
    <source>
        <dbReference type="SAM" id="SignalP"/>
    </source>
</evidence>
<dbReference type="Proteomes" id="UP000054770">
    <property type="component" value="Unassembled WGS sequence"/>
</dbReference>
<accession>A0A158GB83</accession>
<comment type="caution">
    <text evidence="2">The sequence shown here is derived from an EMBL/GenBank/DDBJ whole genome shotgun (WGS) entry which is preliminary data.</text>
</comment>
<dbReference type="EMBL" id="FCON02000011">
    <property type="protein sequence ID" value="SAL29316.1"/>
    <property type="molecule type" value="Genomic_DNA"/>
</dbReference>
<dbReference type="AlphaFoldDB" id="A0A158GB83"/>
<keyword evidence="3" id="KW-1185">Reference proteome</keyword>
<protein>
    <submittedName>
        <fullName evidence="2">Uncharacterized protein</fullName>
    </submittedName>
</protein>
<name>A0A158GB83_9BURK</name>
<sequence length="110" mass="11010">MADSKITTLVVSAFATALAAMTATPASAQEFTAAQKKIQAEHTALVKSGKVEPCFGTALKGQNDCYAGAGTTCAGTSTADYQGNAFKLVPKGSCTTISTPSGTGSLSPKT</sequence>
<reference evidence="2" key="1">
    <citation type="submission" date="2016-01" db="EMBL/GenBank/DDBJ databases">
        <authorList>
            <person name="Peeters C."/>
        </authorList>
    </citation>
    <scope>NUCLEOTIDE SEQUENCE [LARGE SCALE GENOMIC DNA]</scope>
    <source>
        <strain evidence="2">LMG 22940</strain>
    </source>
</reference>
<dbReference type="Pfam" id="PF10048">
    <property type="entry name" value="DUF2282"/>
    <property type="match status" value="1"/>
</dbReference>
<dbReference type="InterPro" id="IPR018740">
    <property type="entry name" value="DUF2282_membr"/>
</dbReference>
<organism evidence="2 3">
    <name type="scientific">Caballeronia choica</name>
    <dbReference type="NCBI Taxonomy" id="326476"/>
    <lineage>
        <taxon>Bacteria</taxon>
        <taxon>Pseudomonadati</taxon>
        <taxon>Pseudomonadota</taxon>
        <taxon>Betaproteobacteria</taxon>
        <taxon>Burkholderiales</taxon>
        <taxon>Burkholderiaceae</taxon>
        <taxon>Caballeronia</taxon>
    </lineage>
</organism>
<dbReference type="RefSeq" id="WP_087643673.1">
    <property type="nucleotide sequence ID" value="NZ_FCON02000011.1"/>
</dbReference>
<evidence type="ECO:0000313" key="3">
    <source>
        <dbReference type="Proteomes" id="UP000054770"/>
    </source>
</evidence>
<evidence type="ECO:0000313" key="2">
    <source>
        <dbReference type="EMBL" id="SAL29316.1"/>
    </source>
</evidence>
<keyword evidence="1" id="KW-0732">Signal</keyword>
<gene>
    <name evidence="2" type="ORF">AWB68_01456</name>
</gene>
<proteinExistence type="predicted"/>
<feature type="chain" id="PRO_5011109612" evidence="1">
    <location>
        <begin position="29"/>
        <end position="110"/>
    </location>
</feature>